<evidence type="ECO:0000256" key="6">
    <source>
        <dbReference type="ARBA" id="ARBA00022630"/>
    </source>
</evidence>
<comment type="pathway">
    <text evidence="2">Siderophore biosynthesis.</text>
</comment>
<keyword evidence="6" id="KW-0285">Flavoprotein</keyword>
<feature type="domain" description="Carrier" evidence="16">
    <location>
        <begin position="454"/>
        <end position="528"/>
    </location>
</feature>
<dbReference type="Gene3D" id="1.10.1200.10">
    <property type="entry name" value="ACP-like"/>
    <property type="match status" value="1"/>
</dbReference>
<keyword evidence="7" id="KW-0274">FAD</keyword>
<evidence type="ECO:0000256" key="7">
    <source>
        <dbReference type="ARBA" id="ARBA00022827"/>
    </source>
</evidence>
<reference evidence="17 18" key="1">
    <citation type="journal article" date="2019" name="Nat. Commun.">
        <title>The antimicrobial potential of Streptomyces from insect microbiomes.</title>
        <authorList>
            <person name="Chevrette M.G."/>
            <person name="Carlson C.M."/>
            <person name="Ortega H.E."/>
            <person name="Thomas C."/>
            <person name="Ananiev G.E."/>
            <person name="Barns K.J."/>
            <person name="Book A.J."/>
            <person name="Cagnazzo J."/>
            <person name="Carlos C."/>
            <person name="Flanigan W."/>
            <person name="Grubbs K.J."/>
            <person name="Horn H.A."/>
            <person name="Hoffmann F.M."/>
            <person name="Klassen J.L."/>
            <person name="Knack J.J."/>
            <person name="Lewin G.R."/>
            <person name="McDonald B.R."/>
            <person name="Muller L."/>
            <person name="Melo W.G.P."/>
            <person name="Pinto-Tomas A.A."/>
            <person name="Schmitz A."/>
            <person name="Wendt-Pienkowski E."/>
            <person name="Wildman S."/>
            <person name="Zhao M."/>
            <person name="Zhang F."/>
            <person name="Bugni T.S."/>
            <person name="Andes D.R."/>
            <person name="Pupo M.T."/>
            <person name="Currie C.R."/>
        </authorList>
    </citation>
    <scope>NUCLEOTIDE SEQUENCE [LARGE SCALE GENOMIC DNA]</scope>
    <source>
        <strain evidence="17 18">SID5840</strain>
    </source>
</reference>
<organism evidence="17 18">
    <name type="scientific">Nocardiopsis alba</name>
    <dbReference type="NCBI Taxonomy" id="53437"/>
    <lineage>
        <taxon>Bacteria</taxon>
        <taxon>Bacillati</taxon>
        <taxon>Actinomycetota</taxon>
        <taxon>Actinomycetes</taxon>
        <taxon>Streptosporangiales</taxon>
        <taxon>Nocardiopsidaceae</taxon>
        <taxon>Nocardiopsis</taxon>
    </lineage>
</organism>
<dbReference type="GO" id="GO:0047091">
    <property type="term" value="F:L-lysine 6-monooxygenase (NADPH) activity"/>
    <property type="evidence" value="ECO:0007669"/>
    <property type="project" value="UniProtKB-EC"/>
</dbReference>
<evidence type="ECO:0000256" key="14">
    <source>
        <dbReference type="ARBA" id="ARBA00032738"/>
    </source>
</evidence>
<comment type="caution">
    <text evidence="17">The sequence shown here is derived from an EMBL/GenBank/DDBJ whole genome shotgun (WGS) entry which is preliminary data.</text>
</comment>
<dbReference type="Proteomes" id="UP000467124">
    <property type="component" value="Unassembled WGS sequence"/>
</dbReference>
<evidence type="ECO:0000256" key="3">
    <source>
        <dbReference type="ARBA" id="ARBA00007588"/>
    </source>
</evidence>
<dbReference type="PANTHER" id="PTHR42802:SF1">
    <property type="entry name" value="L-ORNITHINE N(5)-MONOOXYGENASE"/>
    <property type="match status" value="1"/>
</dbReference>
<evidence type="ECO:0000256" key="5">
    <source>
        <dbReference type="ARBA" id="ARBA00016406"/>
    </source>
</evidence>
<dbReference type="InterPro" id="IPR036188">
    <property type="entry name" value="FAD/NAD-bd_sf"/>
</dbReference>
<evidence type="ECO:0000256" key="9">
    <source>
        <dbReference type="ARBA" id="ARBA00023002"/>
    </source>
</evidence>
<keyword evidence="8" id="KW-0521">NADP</keyword>
<dbReference type="SUPFAM" id="SSF51905">
    <property type="entry name" value="FAD/NAD(P)-binding domain"/>
    <property type="match status" value="2"/>
</dbReference>
<dbReference type="EC" id="1.14.13.59" evidence="4"/>
<dbReference type="AlphaFoldDB" id="A0A7K2IYL7"/>
<dbReference type="InterPro" id="IPR009081">
    <property type="entry name" value="PP-bd_ACP"/>
</dbReference>
<dbReference type="InterPro" id="IPR025700">
    <property type="entry name" value="Lys/Orn_oxygenase"/>
</dbReference>
<dbReference type="PROSITE" id="PS50075">
    <property type="entry name" value="CARRIER"/>
    <property type="match status" value="1"/>
</dbReference>
<evidence type="ECO:0000259" key="16">
    <source>
        <dbReference type="PROSITE" id="PS50075"/>
    </source>
</evidence>
<name>A0A7K2IYL7_9ACTN</name>
<dbReference type="SUPFAM" id="SSF47336">
    <property type="entry name" value="ACP-like"/>
    <property type="match status" value="1"/>
</dbReference>
<evidence type="ECO:0000313" key="18">
    <source>
        <dbReference type="Proteomes" id="UP000467124"/>
    </source>
</evidence>
<evidence type="ECO:0000313" key="17">
    <source>
        <dbReference type="EMBL" id="MYR34924.1"/>
    </source>
</evidence>
<evidence type="ECO:0000256" key="10">
    <source>
        <dbReference type="ARBA" id="ARBA00023033"/>
    </source>
</evidence>
<evidence type="ECO:0000256" key="2">
    <source>
        <dbReference type="ARBA" id="ARBA00004924"/>
    </source>
</evidence>
<evidence type="ECO:0000256" key="15">
    <source>
        <dbReference type="ARBA" id="ARBA00048407"/>
    </source>
</evidence>
<sequence length="528" mass="58266">MTDLHEGTTVAPDADPTTVHDLVGVGFGPSNLGLAIALAERRDQGVEPALSGVFLERQESFGWHRGMLIDGATMQVSFLKDLVTTRNPASDFGFLSFLHQAGRLHDFINHKTLFPLRREFHDYLSWCADRVADQVRYGHEVTEVRPVYSGERVTHLDVVARDQDGATTVLRARNVVFGPGLRPRMPEGVEESARVWHNEYLLTRLEALGPQADPRSFVVVGAGQSAAEVTDHLHRRFPEARIHAVLSRYGYSPSDDSPFANRIFDPEAVDAFHAAPADVKRRLTGYHGNTNYSVVDPDLIGELYRRHYEEKVHGEERLHLHNTSRVAGLTESPRGVAVVVEDLVTGKQTPVPAHYVVFATGYHPADPRPLLGDLVDSVLTDPEGLPVVERDYRVATDDTLTCGLYLQGGTEHTHGVSASLLSNIATRVAEIIDSVAARAGAPTEERARPMSHDTDPVFTVERVRADAARALAEPVESVDPAENLFDRGMDSVRVMSLMERWRVDGAEVDFADLSENPTVHAWVDLLNG</sequence>
<evidence type="ECO:0000256" key="11">
    <source>
        <dbReference type="ARBA" id="ARBA00029939"/>
    </source>
</evidence>
<evidence type="ECO:0000256" key="8">
    <source>
        <dbReference type="ARBA" id="ARBA00022857"/>
    </source>
</evidence>
<dbReference type="PANTHER" id="PTHR42802">
    <property type="entry name" value="MONOOXYGENASE"/>
    <property type="match status" value="1"/>
</dbReference>
<keyword evidence="10 17" id="KW-0503">Monooxygenase</keyword>
<gene>
    <name evidence="17" type="ORF">GTW20_22365</name>
</gene>
<protein>
    <recommendedName>
        <fullName evidence="5">L-lysine N6-monooxygenase MbtG</fullName>
        <ecNumber evidence="4">1.14.13.59</ecNumber>
    </recommendedName>
    <alternativeName>
        <fullName evidence="14">Lysine 6-N-hydroxylase</fullName>
    </alternativeName>
    <alternativeName>
        <fullName evidence="13">Lysine N6-hydroxylase</fullName>
    </alternativeName>
    <alternativeName>
        <fullName evidence="11">Lysine-N-oxygenase</fullName>
    </alternativeName>
    <alternativeName>
        <fullName evidence="12">Mycobactin synthase protein G</fullName>
    </alternativeName>
</protein>
<evidence type="ECO:0000256" key="12">
    <source>
        <dbReference type="ARBA" id="ARBA00031158"/>
    </source>
</evidence>
<comment type="catalytic activity">
    <reaction evidence="15">
        <text>L-lysine + NADPH + O2 = N(6)-hydroxy-L-lysine + NADP(+) + H2O</text>
        <dbReference type="Rhea" id="RHEA:23228"/>
        <dbReference type="ChEBI" id="CHEBI:15377"/>
        <dbReference type="ChEBI" id="CHEBI:15379"/>
        <dbReference type="ChEBI" id="CHEBI:32551"/>
        <dbReference type="ChEBI" id="CHEBI:57783"/>
        <dbReference type="ChEBI" id="CHEBI:57820"/>
        <dbReference type="ChEBI" id="CHEBI:58349"/>
        <dbReference type="EC" id="1.14.13.59"/>
    </reaction>
</comment>
<keyword evidence="9" id="KW-0560">Oxidoreductase</keyword>
<dbReference type="Pfam" id="PF00550">
    <property type="entry name" value="PP-binding"/>
    <property type="match status" value="1"/>
</dbReference>
<dbReference type="Pfam" id="PF13434">
    <property type="entry name" value="Lys_Orn_oxgnase"/>
    <property type="match status" value="1"/>
</dbReference>
<comment type="cofactor">
    <cofactor evidence="1">
        <name>FAD</name>
        <dbReference type="ChEBI" id="CHEBI:57692"/>
    </cofactor>
</comment>
<evidence type="ECO:0000256" key="1">
    <source>
        <dbReference type="ARBA" id="ARBA00001974"/>
    </source>
</evidence>
<evidence type="ECO:0000256" key="4">
    <source>
        <dbReference type="ARBA" id="ARBA00013076"/>
    </source>
</evidence>
<comment type="similarity">
    <text evidence="3">Belongs to the lysine N(6)-hydroxylase/L-ornithine N(5)-oxygenase family.</text>
</comment>
<dbReference type="Gene3D" id="3.50.50.60">
    <property type="entry name" value="FAD/NAD(P)-binding domain"/>
    <property type="match status" value="1"/>
</dbReference>
<dbReference type="InterPro" id="IPR036736">
    <property type="entry name" value="ACP-like_sf"/>
</dbReference>
<dbReference type="EMBL" id="WWHY01000001">
    <property type="protein sequence ID" value="MYR34924.1"/>
    <property type="molecule type" value="Genomic_DNA"/>
</dbReference>
<evidence type="ECO:0000256" key="13">
    <source>
        <dbReference type="ARBA" id="ARBA00032493"/>
    </source>
</evidence>
<accession>A0A7K2IYL7</accession>
<proteinExistence type="inferred from homology"/>